<reference evidence="2 3" key="1">
    <citation type="submission" date="2019-07" db="EMBL/GenBank/DDBJ databases">
        <title>Whole genome shotgun sequence of Cerasibacillus quisquiliarum NBRC 102429.</title>
        <authorList>
            <person name="Hosoyama A."/>
            <person name="Uohara A."/>
            <person name="Ohji S."/>
            <person name="Ichikawa N."/>
        </authorList>
    </citation>
    <scope>NUCLEOTIDE SEQUENCE [LARGE SCALE GENOMIC DNA]</scope>
    <source>
        <strain evidence="2 3">NBRC 102429</strain>
    </source>
</reference>
<evidence type="ECO:0000313" key="3">
    <source>
        <dbReference type="Proteomes" id="UP000321491"/>
    </source>
</evidence>
<dbReference type="RefSeq" id="WP_146935409.1">
    <property type="nucleotide sequence ID" value="NZ_BJXW01000007.1"/>
</dbReference>
<accession>A0A511UXX4</accession>
<dbReference type="PANTHER" id="PTHR11735">
    <property type="entry name" value="TRNA N6-ADENOSINE THREONYLCARBAMOYLTRANSFERASE"/>
    <property type="match status" value="1"/>
</dbReference>
<name>A0A511UXX4_9BACI</name>
<dbReference type="Pfam" id="PF00814">
    <property type="entry name" value="TsaD"/>
    <property type="match status" value="1"/>
</dbReference>
<dbReference type="SUPFAM" id="SSF53067">
    <property type="entry name" value="Actin-like ATPase domain"/>
    <property type="match status" value="2"/>
</dbReference>
<dbReference type="Proteomes" id="UP000321491">
    <property type="component" value="Unassembled WGS sequence"/>
</dbReference>
<dbReference type="InterPro" id="IPR043129">
    <property type="entry name" value="ATPase_NBD"/>
</dbReference>
<dbReference type="InterPro" id="IPR022496">
    <property type="entry name" value="T6A_TsaB"/>
</dbReference>
<dbReference type="EMBL" id="BJXW01000007">
    <property type="protein sequence ID" value="GEN30293.1"/>
    <property type="molecule type" value="Genomic_DNA"/>
</dbReference>
<proteinExistence type="predicted"/>
<dbReference type="AlphaFoldDB" id="A0A511UXX4"/>
<protein>
    <submittedName>
        <fullName evidence="2">tRNA threonylcarbamoyladenosine biosynthesis protein TsaB</fullName>
    </submittedName>
</protein>
<dbReference type="GO" id="GO:0002949">
    <property type="term" value="P:tRNA threonylcarbamoyladenosine modification"/>
    <property type="evidence" value="ECO:0007669"/>
    <property type="project" value="InterPro"/>
</dbReference>
<sequence>MYTLAIDTSNNVLGVAITTKDVVIGQISTNLKKNHSVRLMPTIDLLMKQVEIKPSQLEKIVVAKGPGSYTGVRIGLTTAKSLAWALNIPVIGVSSLEVLAYQGRFHDALICPFFDARRGTVYTAGYIWHDGKMSCQLDETNILMTDWLDILLKEEKEVVFLSPDMNVFYEQIKDKLGMLAVIPEAPYHIANAAHLALAATHYREESTHLLTPNYLRLAEAEAKWRQAQKRENKHGG</sequence>
<dbReference type="NCBIfam" id="TIGR03725">
    <property type="entry name" value="T6A_YeaZ"/>
    <property type="match status" value="1"/>
</dbReference>
<feature type="domain" description="Gcp-like" evidence="1">
    <location>
        <begin position="32"/>
        <end position="224"/>
    </location>
</feature>
<dbReference type="OrthoDB" id="9784166at2"/>
<evidence type="ECO:0000313" key="2">
    <source>
        <dbReference type="EMBL" id="GEN30293.1"/>
    </source>
</evidence>
<dbReference type="PANTHER" id="PTHR11735:SF11">
    <property type="entry name" value="TRNA THREONYLCARBAMOYLADENOSINE BIOSYNTHESIS PROTEIN TSAB"/>
    <property type="match status" value="1"/>
</dbReference>
<comment type="caution">
    <text evidence="2">The sequence shown here is derived from an EMBL/GenBank/DDBJ whole genome shotgun (WGS) entry which is preliminary data.</text>
</comment>
<keyword evidence="3" id="KW-1185">Reference proteome</keyword>
<evidence type="ECO:0000259" key="1">
    <source>
        <dbReference type="Pfam" id="PF00814"/>
    </source>
</evidence>
<gene>
    <name evidence="2" type="primary">tsaB</name>
    <name evidence="2" type="ORF">CQU01_05310</name>
</gene>
<organism evidence="2 3">
    <name type="scientific">Cerasibacillus quisquiliarum</name>
    <dbReference type="NCBI Taxonomy" id="227865"/>
    <lineage>
        <taxon>Bacteria</taxon>
        <taxon>Bacillati</taxon>
        <taxon>Bacillota</taxon>
        <taxon>Bacilli</taxon>
        <taxon>Bacillales</taxon>
        <taxon>Bacillaceae</taxon>
        <taxon>Cerasibacillus</taxon>
    </lineage>
</organism>
<dbReference type="Gene3D" id="3.30.420.40">
    <property type="match status" value="2"/>
</dbReference>
<dbReference type="GO" id="GO:0005829">
    <property type="term" value="C:cytosol"/>
    <property type="evidence" value="ECO:0007669"/>
    <property type="project" value="TreeGrafter"/>
</dbReference>
<dbReference type="CDD" id="cd24032">
    <property type="entry name" value="ASKHA_NBD_TsaB"/>
    <property type="match status" value="1"/>
</dbReference>
<dbReference type="InterPro" id="IPR000905">
    <property type="entry name" value="Gcp-like_dom"/>
</dbReference>